<evidence type="ECO:0000313" key="3">
    <source>
        <dbReference type="Proteomes" id="UP001215280"/>
    </source>
</evidence>
<gene>
    <name evidence="2" type="ORF">DFH07DRAFT_772093</name>
</gene>
<reference evidence="2" key="1">
    <citation type="submission" date="2023-03" db="EMBL/GenBank/DDBJ databases">
        <title>Massive genome expansion in bonnet fungi (Mycena s.s.) driven by repeated elements and novel gene families across ecological guilds.</title>
        <authorList>
            <consortium name="Lawrence Berkeley National Laboratory"/>
            <person name="Harder C.B."/>
            <person name="Miyauchi S."/>
            <person name="Viragh M."/>
            <person name="Kuo A."/>
            <person name="Thoen E."/>
            <person name="Andreopoulos B."/>
            <person name="Lu D."/>
            <person name="Skrede I."/>
            <person name="Drula E."/>
            <person name="Henrissat B."/>
            <person name="Morin E."/>
            <person name="Kohler A."/>
            <person name="Barry K."/>
            <person name="LaButti K."/>
            <person name="Morin E."/>
            <person name="Salamov A."/>
            <person name="Lipzen A."/>
            <person name="Mereny Z."/>
            <person name="Hegedus B."/>
            <person name="Baldrian P."/>
            <person name="Stursova M."/>
            <person name="Weitz H."/>
            <person name="Taylor A."/>
            <person name="Grigoriev I.V."/>
            <person name="Nagy L.G."/>
            <person name="Martin F."/>
            <person name="Kauserud H."/>
        </authorList>
    </citation>
    <scope>NUCLEOTIDE SEQUENCE</scope>
    <source>
        <strain evidence="2">CBHHK188m</strain>
    </source>
</reference>
<protein>
    <submittedName>
        <fullName evidence="2">Uncharacterized protein</fullName>
    </submittedName>
</protein>
<accession>A0AAD7JAJ6</accession>
<sequence>MDEETHRDVEIRSGMAMDNYGSAPYAGALFPGSQHFVVSGGTFNSNISNITQNITQVFLPADFRSIPLGDINLRSDANSLNGNSKPSTVFQGLANFVRDPNCERGALQTHLSCPTTSELLLHQWIHRRGSPPIESTYTPPVESDSPAANDPSAGPRFTNISQSILDHITLASALVEQVAKRGQAAPLIVLAAALLSDMKVYTEGTLPSNRKWRELIVHIADLTGDLCATVLRMAETNHSDLIGCLEQDLKKYAGIMEKVAQIIKTYIADLTGDLWATVLWMAEGNHSDLIGRLEQDLKKYAGIMEKVARIIKLGHEYAY</sequence>
<organism evidence="2 3">
    <name type="scientific">Mycena maculata</name>
    <dbReference type="NCBI Taxonomy" id="230809"/>
    <lineage>
        <taxon>Eukaryota</taxon>
        <taxon>Fungi</taxon>
        <taxon>Dikarya</taxon>
        <taxon>Basidiomycota</taxon>
        <taxon>Agaricomycotina</taxon>
        <taxon>Agaricomycetes</taxon>
        <taxon>Agaricomycetidae</taxon>
        <taxon>Agaricales</taxon>
        <taxon>Marasmiineae</taxon>
        <taxon>Mycenaceae</taxon>
        <taxon>Mycena</taxon>
    </lineage>
</organism>
<dbReference type="Proteomes" id="UP001215280">
    <property type="component" value="Unassembled WGS sequence"/>
</dbReference>
<dbReference type="EMBL" id="JARJLG010000051">
    <property type="protein sequence ID" value="KAJ7759759.1"/>
    <property type="molecule type" value="Genomic_DNA"/>
</dbReference>
<dbReference type="AlphaFoldDB" id="A0AAD7JAJ6"/>
<proteinExistence type="predicted"/>
<evidence type="ECO:0000256" key="1">
    <source>
        <dbReference type="SAM" id="MobiDB-lite"/>
    </source>
</evidence>
<name>A0AAD7JAJ6_9AGAR</name>
<feature type="region of interest" description="Disordered" evidence="1">
    <location>
        <begin position="132"/>
        <end position="154"/>
    </location>
</feature>
<comment type="caution">
    <text evidence="2">The sequence shown here is derived from an EMBL/GenBank/DDBJ whole genome shotgun (WGS) entry which is preliminary data.</text>
</comment>
<keyword evidence="3" id="KW-1185">Reference proteome</keyword>
<evidence type="ECO:0000313" key="2">
    <source>
        <dbReference type="EMBL" id="KAJ7759759.1"/>
    </source>
</evidence>